<dbReference type="Pfam" id="PF08372">
    <property type="entry name" value="PRT_C"/>
    <property type="match status" value="1"/>
</dbReference>
<evidence type="ECO:0000259" key="2">
    <source>
        <dbReference type="Pfam" id="PF08372"/>
    </source>
</evidence>
<sequence length="240" mass="26715">MFSPLNWNTPVIPLWFKSNTPTDSEISTLVRSNWNMFLDKSMENVVLFAPNNIEASPVSLFLEKSIWLKSTLPSDLGIEPESWLCDKIRYGSSAGNDPNDSVEVYELAQKLRNRAGEVQPAKPERTEILKLGDGVWYLTGDGDDAVVNGGVAALEAVPGAAVTFGVPRGEVESQWSIRVIKTMFENSLAPVGLWNFRFMPRHPPHMDTKISCAEAASPDELDRNLTLFRIKGTRCCEDEI</sequence>
<evidence type="ECO:0000256" key="1">
    <source>
        <dbReference type="ARBA" id="ARBA00022737"/>
    </source>
</evidence>
<gene>
    <name evidence="3" type="ORF">Bca52824_069871</name>
</gene>
<dbReference type="EMBL" id="JAAMPC010000014">
    <property type="protein sequence ID" value="KAG2262792.1"/>
    <property type="molecule type" value="Genomic_DNA"/>
</dbReference>
<keyword evidence="1" id="KW-0677">Repeat</keyword>
<protein>
    <recommendedName>
        <fullName evidence="2">Multiple C2 domain-containing protein</fullName>
    </recommendedName>
</protein>
<organism evidence="3 4">
    <name type="scientific">Brassica carinata</name>
    <name type="common">Ethiopian mustard</name>
    <name type="synonym">Abyssinian cabbage</name>
    <dbReference type="NCBI Taxonomy" id="52824"/>
    <lineage>
        <taxon>Eukaryota</taxon>
        <taxon>Viridiplantae</taxon>
        <taxon>Streptophyta</taxon>
        <taxon>Embryophyta</taxon>
        <taxon>Tracheophyta</taxon>
        <taxon>Spermatophyta</taxon>
        <taxon>Magnoliopsida</taxon>
        <taxon>eudicotyledons</taxon>
        <taxon>Gunneridae</taxon>
        <taxon>Pentapetalae</taxon>
        <taxon>rosids</taxon>
        <taxon>malvids</taxon>
        <taxon>Brassicales</taxon>
        <taxon>Brassicaceae</taxon>
        <taxon>Brassiceae</taxon>
        <taxon>Brassica</taxon>
    </lineage>
</organism>
<dbReference type="InterPro" id="IPR013583">
    <property type="entry name" value="MCTP_C"/>
</dbReference>
<dbReference type="AlphaFoldDB" id="A0A8X7Q433"/>
<accession>A0A8X7Q433</accession>
<evidence type="ECO:0000313" key="3">
    <source>
        <dbReference type="EMBL" id="KAG2262792.1"/>
    </source>
</evidence>
<comment type="caution">
    <text evidence="3">The sequence shown here is derived from an EMBL/GenBank/DDBJ whole genome shotgun (WGS) entry which is preliminary data.</text>
</comment>
<name>A0A8X7Q433_BRACI</name>
<dbReference type="Proteomes" id="UP000886595">
    <property type="component" value="Unassembled WGS sequence"/>
</dbReference>
<reference evidence="3 4" key="1">
    <citation type="submission" date="2020-02" db="EMBL/GenBank/DDBJ databases">
        <authorList>
            <person name="Ma Q."/>
            <person name="Huang Y."/>
            <person name="Song X."/>
            <person name="Pei D."/>
        </authorList>
    </citation>
    <scope>NUCLEOTIDE SEQUENCE [LARGE SCALE GENOMIC DNA]</scope>
    <source>
        <strain evidence="3">Sxm20200214</strain>
        <tissue evidence="3">Leaf</tissue>
    </source>
</reference>
<evidence type="ECO:0000313" key="4">
    <source>
        <dbReference type="Proteomes" id="UP000886595"/>
    </source>
</evidence>
<keyword evidence="4" id="KW-1185">Reference proteome</keyword>
<proteinExistence type="predicted"/>
<feature type="domain" description="Multiple C2" evidence="2">
    <location>
        <begin position="188"/>
        <end position="225"/>
    </location>
</feature>
<dbReference type="OrthoDB" id="1939413at2759"/>